<comment type="caution">
    <text evidence="2">The sequence shown here is derived from an EMBL/GenBank/DDBJ whole genome shotgun (WGS) entry which is preliminary data.</text>
</comment>
<evidence type="ECO:0000313" key="3">
    <source>
        <dbReference type="Proteomes" id="UP000655208"/>
    </source>
</evidence>
<keyword evidence="3" id="KW-1185">Reference proteome</keyword>
<feature type="transmembrane region" description="Helical" evidence="1">
    <location>
        <begin position="93"/>
        <end position="112"/>
    </location>
</feature>
<dbReference type="Proteomes" id="UP000655208">
    <property type="component" value="Unassembled WGS sequence"/>
</dbReference>
<feature type="transmembrane region" description="Helical" evidence="1">
    <location>
        <begin position="249"/>
        <end position="266"/>
    </location>
</feature>
<reference evidence="2" key="1">
    <citation type="journal article" date="2014" name="Int. J. Syst. Evol. Microbiol.">
        <title>Complete genome sequence of Corynebacterium casei LMG S-19264T (=DSM 44701T), isolated from a smear-ripened cheese.</title>
        <authorList>
            <consortium name="US DOE Joint Genome Institute (JGI-PGF)"/>
            <person name="Walter F."/>
            <person name="Albersmeier A."/>
            <person name="Kalinowski J."/>
            <person name="Ruckert C."/>
        </authorList>
    </citation>
    <scope>NUCLEOTIDE SEQUENCE</scope>
    <source>
        <strain evidence="2">CGMCC 4.7308</strain>
    </source>
</reference>
<feature type="transmembrane region" description="Helical" evidence="1">
    <location>
        <begin position="30"/>
        <end position="50"/>
    </location>
</feature>
<accession>A0A917WBK5</accession>
<protein>
    <submittedName>
        <fullName evidence="2">Exporter of polyketide antibiotics</fullName>
    </submittedName>
</protein>
<keyword evidence="1" id="KW-1133">Transmembrane helix</keyword>
<dbReference type="AlphaFoldDB" id="A0A917WBK5"/>
<feature type="transmembrane region" description="Helical" evidence="1">
    <location>
        <begin position="468"/>
        <end position="488"/>
    </location>
</feature>
<feature type="transmembrane region" description="Helical" evidence="1">
    <location>
        <begin position="165"/>
        <end position="186"/>
    </location>
</feature>
<feature type="transmembrane region" description="Helical" evidence="1">
    <location>
        <begin position="397"/>
        <end position="425"/>
    </location>
</feature>
<keyword evidence="1" id="KW-0472">Membrane</keyword>
<feature type="transmembrane region" description="Helical" evidence="1">
    <location>
        <begin position="302"/>
        <end position="323"/>
    </location>
</feature>
<keyword evidence="1" id="KW-0812">Transmembrane</keyword>
<feature type="transmembrane region" description="Helical" evidence="1">
    <location>
        <begin position="437"/>
        <end position="461"/>
    </location>
</feature>
<feature type="transmembrane region" description="Helical" evidence="1">
    <location>
        <begin position="351"/>
        <end position="376"/>
    </location>
</feature>
<organism evidence="2 3">
    <name type="scientific">Nakamurella endophytica</name>
    <dbReference type="NCBI Taxonomy" id="1748367"/>
    <lineage>
        <taxon>Bacteria</taxon>
        <taxon>Bacillati</taxon>
        <taxon>Actinomycetota</taxon>
        <taxon>Actinomycetes</taxon>
        <taxon>Nakamurellales</taxon>
        <taxon>Nakamurellaceae</taxon>
        <taxon>Nakamurella</taxon>
    </lineage>
</organism>
<evidence type="ECO:0000256" key="1">
    <source>
        <dbReference type="SAM" id="Phobius"/>
    </source>
</evidence>
<dbReference type="EMBL" id="BMNA01000001">
    <property type="protein sequence ID" value="GGL87314.1"/>
    <property type="molecule type" value="Genomic_DNA"/>
</dbReference>
<gene>
    <name evidence="2" type="ORF">GCM10011594_03580</name>
</gene>
<sequence length="538" mass="53183">MATDRPPARRAPDAAGAGRLVRLQLRQERWALPAWVAVLVLTAVSTVSAIRGLYPGAAERAALAAGIAADPSLVVLTGRVATTSVGGLTSWRLGVLLSVAAGVMGLVTVVRRTRGDEDAGRGDLLVAAGAGRAAATVAALAVAGAAALAVGLLTAAGLVSQGLPVTGAVGLAGSVAGSALVFAGVAAVTGQLSGSGRAAVGSAVTVLAACFALRALADTVAGLGWLNQVSPLGWPAVVQPFGADRWWDLVRYPATAAVLALVAVAVSRRRDVGVGLLPPRPGPAGTRVLAGRWSLSLRLLRGPGVGTVVGMAALGALAGSVGADPAGLLQSTPAVEDLLRRIGGPGGLVPAYLATMGAMVGLFVAAQAVAAVLALRREETAGRWSLLLPQPLSRVRMLVLHLAAALLWSALALAAGGASMGAVLAGRTGRGGLLGDALAATVVQFPAVLVMAAVAALLVGAMPVASGAAWLAWGAAVVLGQLGGLLQLPGWVTGLSPFAHVPRLPAVAMSWTGPIGLLVLAVAVVVLAAVGLRRRDAG</sequence>
<reference evidence="2" key="2">
    <citation type="submission" date="2020-09" db="EMBL/GenBank/DDBJ databases">
        <authorList>
            <person name="Sun Q."/>
            <person name="Zhou Y."/>
        </authorList>
    </citation>
    <scope>NUCLEOTIDE SEQUENCE</scope>
    <source>
        <strain evidence="2">CGMCC 4.7308</strain>
    </source>
</reference>
<dbReference type="InterPro" id="IPR008120">
    <property type="entry name" value="Dense_granule_Gra7_protein"/>
</dbReference>
<proteinExistence type="predicted"/>
<feature type="transmembrane region" description="Helical" evidence="1">
    <location>
        <begin position="133"/>
        <end position="159"/>
    </location>
</feature>
<evidence type="ECO:0000313" key="2">
    <source>
        <dbReference type="EMBL" id="GGL87314.1"/>
    </source>
</evidence>
<name>A0A917WBK5_9ACTN</name>
<feature type="transmembrane region" description="Helical" evidence="1">
    <location>
        <begin position="508"/>
        <end position="532"/>
    </location>
</feature>
<dbReference type="PRINTS" id="PR01747">
    <property type="entry name" value="DENSEGRNULE7"/>
</dbReference>
<feature type="transmembrane region" description="Helical" evidence="1">
    <location>
        <begin position="198"/>
        <end position="217"/>
    </location>
</feature>
<dbReference type="GO" id="GO:0005576">
    <property type="term" value="C:extracellular region"/>
    <property type="evidence" value="ECO:0007669"/>
    <property type="project" value="InterPro"/>
</dbReference>